<evidence type="ECO:0000313" key="2">
    <source>
        <dbReference type="Proteomes" id="UP000020766"/>
    </source>
</evidence>
<comment type="caution">
    <text evidence="1">The sequence shown here is derived from an EMBL/GenBank/DDBJ whole genome shotgun (WGS) entry which is preliminary data.</text>
</comment>
<organism evidence="1 2">
    <name type="scientific">Comamonas aquatica DA1877</name>
    <dbReference type="NCBI Taxonomy" id="1457173"/>
    <lineage>
        <taxon>Bacteria</taxon>
        <taxon>Pseudomonadati</taxon>
        <taxon>Pseudomonadota</taxon>
        <taxon>Betaproteobacteria</taxon>
        <taxon>Burkholderiales</taxon>
        <taxon>Comamonadaceae</taxon>
        <taxon>Comamonas</taxon>
    </lineage>
</organism>
<sequence length="86" mass="9419">MSNANKPAQATPSPAPTDIEALQLRITALEEFLAHMATVIECERHGFSADRMNAWLDTATTRMQVTGSASPEKVKALRRLQRIVVG</sequence>
<dbReference type="AlphaFoldDB" id="A0A014NZW5"/>
<reference evidence="1 2" key="1">
    <citation type="submission" date="2014-01" db="EMBL/GenBank/DDBJ databases">
        <title>Interspecies Systems Biology Uncovers Metabolites Affecting C. elegans Gene Expression and Life History Traits.</title>
        <authorList>
            <person name="Watson E."/>
            <person name="Macneil L.T."/>
            <person name="Ritter A.D."/>
            <person name="Yilmaz L.S."/>
            <person name="Rosebrock A.P."/>
            <person name="Caudy A.A."/>
            <person name="Walhout A.J."/>
        </authorList>
    </citation>
    <scope>NUCLEOTIDE SEQUENCE [LARGE SCALE GENOMIC DNA]</scope>
    <source>
        <strain evidence="1 2">DA1877</strain>
    </source>
</reference>
<protein>
    <submittedName>
        <fullName evidence="1">Uncharacterized protein</fullName>
    </submittedName>
</protein>
<name>A0A014NZW5_9BURK</name>
<proteinExistence type="predicted"/>
<accession>A0A014NZW5</accession>
<dbReference type="Proteomes" id="UP000020766">
    <property type="component" value="Unassembled WGS sequence"/>
</dbReference>
<evidence type="ECO:0000313" key="1">
    <source>
        <dbReference type="EMBL" id="EXU79440.1"/>
    </source>
</evidence>
<keyword evidence="2" id="KW-1185">Reference proteome</keyword>
<dbReference type="EMBL" id="JBOK01000016">
    <property type="protein sequence ID" value="EXU79440.1"/>
    <property type="molecule type" value="Genomic_DNA"/>
</dbReference>
<gene>
    <name evidence="1" type="ORF">AX13_04850</name>
</gene>
<dbReference type="PATRIC" id="fig|1457173.3.peg.2648"/>
<dbReference type="RefSeq" id="WP_043385105.1">
    <property type="nucleotide sequence ID" value="NZ_JBOK01000016.1"/>
</dbReference>